<dbReference type="GO" id="GO:0140098">
    <property type="term" value="F:catalytic activity, acting on RNA"/>
    <property type="evidence" value="ECO:0007669"/>
    <property type="project" value="UniProtKB-ARBA"/>
</dbReference>
<dbReference type="GO" id="GO:0003723">
    <property type="term" value="F:RNA binding"/>
    <property type="evidence" value="ECO:0007669"/>
    <property type="project" value="InterPro"/>
</dbReference>
<reference evidence="4" key="1">
    <citation type="journal article" date="2019" name="PLoS Negl. Trop. Dis.">
        <title>Revisiting the worldwide diversity of Leptospira species in the environment.</title>
        <authorList>
            <person name="Vincent A.T."/>
            <person name="Schiettekatte O."/>
            <person name="Bourhy P."/>
            <person name="Veyrier F.J."/>
            <person name="Picardeau M."/>
        </authorList>
    </citation>
    <scope>NUCLEOTIDE SEQUENCE [LARGE SCALE GENOMIC DNA]</scope>
    <source>
        <strain evidence="4">201300427</strain>
    </source>
</reference>
<protein>
    <submittedName>
        <fullName evidence="4">RluA family pseudouridine synthase</fullName>
    </submittedName>
</protein>
<comment type="caution">
    <text evidence="4">The sequence shown here is derived from an EMBL/GenBank/DDBJ whole genome shotgun (WGS) entry which is preliminary data.</text>
</comment>
<evidence type="ECO:0000313" key="5">
    <source>
        <dbReference type="Proteomes" id="UP000298058"/>
    </source>
</evidence>
<sequence length="232" mass="26209">MSKPSSPNSRFLPKGLSILHEDRDILVVDKPSGLLTVATDSEKIKTAFVSLTDYIRKGSASSRKRIYVVHRLDRDTSGILVFAKSEEVKDKLQSGWQNIEKKYVAVVHGHFKEPSGVITSYLAENKAQVVYSVKDITLGKLSHTSYRVLKETKNYSLVEVDLLTGRKNQIRVHFAEEKHPIVGDTKYGEDRKSYPRMALHARSISFEHPFHGKKMFFETEIPSFLTGLVGGM</sequence>
<organism evidence="4 5">
    <name type="scientific">Leptospira idonii</name>
    <dbReference type="NCBI Taxonomy" id="1193500"/>
    <lineage>
        <taxon>Bacteria</taxon>
        <taxon>Pseudomonadati</taxon>
        <taxon>Spirochaetota</taxon>
        <taxon>Spirochaetia</taxon>
        <taxon>Leptospirales</taxon>
        <taxon>Leptospiraceae</taxon>
        <taxon>Leptospira</taxon>
    </lineage>
</organism>
<keyword evidence="5" id="KW-1185">Reference proteome</keyword>
<proteinExistence type="inferred from homology"/>
<comment type="similarity">
    <text evidence="1">Belongs to the pseudouridine synthase RluA family.</text>
</comment>
<dbReference type="Proteomes" id="UP000298058">
    <property type="component" value="Unassembled WGS sequence"/>
</dbReference>
<dbReference type="Gene3D" id="3.30.2350.10">
    <property type="entry name" value="Pseudouridine synthase"/>
    <property type="match status" value="1"/>
</dbReference>
<dbReference type="GO" id="GO:0000455">
    <property type="term" value="P:enzyme-directed rRNA pseudouridine synthesis"/>
    <property type="evidence" value="ECO:0007669"/>
    <property type="project" value="TreeGrafter"/>
</dbReference>
<dbReference type="SUPFAM" id="SSF55120">
    <property type="entry name" value="Pseudouridine synthase"/>
    <property type="match status" value="1"/>
</dbReference>
<dbReference type="Pfam" id="PF00849">
    <property type="entry name" value="PseudoU_synth_2"/>
    <property type="match status" value="1"/>
</dbReference>
<dbReference type="InterPro" id="IPR050188">
    <property type="entry name" value="RluA_PseudoU_synthase"/>
</dbReference>
<dbReference type="InterPro" id="IPR020103">
    <property type="entry name" value="PsdUridine_synth_cat_dom_sf"/>
</dbReference>
<dbReference type="AlphaFoldDB" id="A0A4R9LVM2"/>
<dbReference type="RefSeq" id="WP_135762101.1">
    <property type="nucleotide sequence ID" value="NZ_RQHW01000079.1"/>
</dbReference>
<evidence type="ECO:0000256" key="2">
    <source>
        <dbReference type="ARBA" id="ARBA00023235"/>
    </source>
</evidence>
<dbReference type="GO" id="GO:0009982">
    <property type="term" value="F:pseudouridine synthase activity"/>
    <property type="evidence" value="ECO:0007669"/>
    <property type="project" value="InterPro"/>
</dbReference>
<dbReference type="PANTHER" id="PTHR21600:SF44">
    <property type="entry name" value="RIBOSOMAL LARGE SUBUNIT PSEUDOURIDINE SYNTHASE D"/>
    <property type="match status" value="1"/>
</dbReference>
<gene>
    <name evidence="4" type="ORF">EHS15_18660</name>
</gene>
<feature type="domain" description="Pseudouridine synthase RsuA/RluA-like" evidence="3">
    <location>
        <begin position="24"/>
        <end position="175"/>
    </location>
</feature>
<dbReference type="PANTHER" id="PTHR21600">
    <property type="entry name" value="MITOCHONDRIAL RNA PSEUDOURIDINE SYNTHASE"/>
    <property type="match status" value="1"/>
</dbReference>
<evidence type="ECO:0000256" key="1">
    <source>
        <dbReference type="ARBA" id="ARBA00010876"/>
    </source>
</evidence>
<dbReference type="InterPro" id="IPR006224">
    <property type="entry name" value="PsdUridine_synth_RluA-like_CS"/>
</dbReference>
<dbReference type="EMBL" id="RQHW01000079">
    <property type="protein sequence ID" value="TGN17194.1"/>
    <property type="molecule type" value="Genomic_DNA"/>
</dbReference>
<name>A0A4R9LVM2_9LEPT</name>
<dbReference type="InterPro" id="IPR006145">
    <property type="entry name" value="PsdUridine_synth_RsuA/RluA"/>
</dbReference>
<keyword evidence="2" id="KW-0413">Isomerase</keyword>
<dbReference type="PROSITE" id="PS01129">
    <property type="entry name" value="PSI_RLU"/>
    <property type="match status" value="1"/>
</dbReference>
<evidence type="ECO:0000313" key="4">
    <source>
        <dbReference type="EMBL" id="TGN17194.1"/>
    </source>
</evidence>
<evidence type="ECO:0000259" key="3">
    <source>
        <dbReference type="Pfam" id="PF00849"/>
    </source>
</evidence>
<accession>A0A4R9LVM2</accession>
<dbReference type="OrthoDB" id="305739at2"/>
<dbReference type="CDD" id="cd02869">
    <property type="entry name" value="PseudoU_synth_RluA_like"/>
    <property type="match status" value="1"/>
</dbReference>